<dbReference type="Proteomes" id="UP000603227">
    <property type="component" value="Unassembled WGS sequence"/>
</dbReference>
<dbReference type="PANTHER" id="PTHR43283:SF11">
    <property type="entry name" value="BETA-LACTAMASE-RELATED DOMAIN-CONTAINING PROTEIN"/>
    <property type="match status" value="1"/>
</dbReference>
<comment type="caution">
    <text evidence="3">The sequence shown here is derived from an EMBL/GenBank/DDBJ whole genome shotgun (WGS) entry which is preliminary data.</text>
</comment>
<dbReference type="InterPro" id="IPR012338">
    <property type="entry name" value="Beta-lactam/transpept-like"/>
</dbReference>
<gene>
    <name evidence="3" type="ORF">GCM10017771_34230</name>
</gene>
<keyword evidence="1 3" id="KW-0378">Hydrolase</keyword>
<organism evidence="3 4">
    <name type="scientific">Streptomyces capitiformicae</name>
    <dbReference type="NCBI Taxonomy" id="2014920"/>
    <lineage>
        <taxon>Bacteria</taxon>
        <taxon>Bacillati</taxon>
        <taxon>Actinomycetota</taxon>
        <taxon>Actinomycetes</taxon>
        <taxon>Kitasatosporales</taxon>
        <taxon>Streptomycetaceae</taxon>
        <taxon>Streptomyces</taxon>
    </lineage>
</organism>
<proteinExistence type="predicted"/>
<feature type="domain" description="Beta-lactamase-related" evidence="2">
    <location>
        <begin position="19"/>
        <end position="340"/>
    </location>
</feature>
<dbReference type="GO" id="GO:0016787">
    <property type="term" value="F:hydrolase activity"/>
    <property type="evidence" value="ECO:0007669"/>
    <property type="project" value="UniProtKB-KW"/>
</dbReference>
<sequence length="350" mass="38227">MALDLDTDRIHQLLHDGARDKIYPGAVWAVGDSRGTQASGSTGVLDPERPDEPMQCDTVFDVASLTKILAVWSTIGSLVEDGKLQLNAPLGDLWCEVSEHPLAQVTARRLLTHTAGVPLRANLKNLYGTDPQDVRDGVLREALHRPPGEAVEYTDRAALILGYLAEHLSGQRLDALAADRVWGPLGMTQTCFGPLSPEAAARCAPTELDDSTGTHLKGLAHDFSARLLGGVCGIAGAFSVLDDVATFLRYVLDPNQLSASPGFGTNWIKESLQIHTGDLTPPRGLFWHPAPGTTPEADDVWVHYGFTGTGMWLAPRKDRWATLLTNKLYYSREREPLTRVRDEFRSQVFA</sequence>
<dbReference type="Gene3D" id="3.40.710.10">
    <property type="entry name" value="DD-peptidase/beta-lactamase superfamily"/>
    <property type="match status" value="1"/>
</dbReference>
<reference evidence="3" key="2">
    <citation type="submission" date="2020-09" db="EMBL/GenBank/DDBJ databases">
        <authorList>
            <person name="Sun Q."/>
            <person name="Zhou Y."/>
        </authorList>
    </citation>
    <scope>NUCLEOTIDE SEQUENCE</scope>
    <source>
        <strain evidence="3">CGMCC 4.7403</strain>
    </source>
</reference>
<name>A0A919GQJ1_9ACTN</name>
<accession>A0A919GQJ1</accession>
<dbReference type="InterPro" id="IPR050789">
    <property type="entry name" value="Diverse_Enzym_Activities"/>
</dbReference>
<keyword evidence="4" id="KW-1185">Reference proteome</keyword>
<dbReference type="SUPFAM" id="SSF56601">
    <property type="entry name" value="beta-lactamase/transpeptidase-like"/>
    <property type="match status" value="1"/>
</dbReference>
<dbReference type="RefSeq" id="WP_189783317.1">
    <property type="nucleotide sequence ID" value="NZ_BNAT01000010.1"/>
</dbReference>
<dbReference type="EMBL" id="BNAT01000010">
    <property type="protein sequence ID" value="GHH88529.1"/>
    <property type="molecule type" value="Genomic_DNA"/>
</dbReference>
<dbReference type="AlphaFoldDB" id="A0A919GQJ1"/>
<evidence type="ECO:0000313" key="4">
    <source>
        <dbReference type="Proteomes" id="UP000603227"/>
    </source>
</evidence>
<evidence type="ECO:0000256" key="1">
    <source>
        <dbReference type="ARBA" id="ARBA00022801"/>
    </source>
</evidence>
<evidence type="ECO:0000313" key="3">
    <source>
        <dbReference type="EMBL" id="GHH88529.1"/>
    </source>
</evidence>
<dbReference type="PANTHER" id="PTHR43283">
    <property type="entry name" value="BETA-LACTAMASE-RELATED"/>
    <property type="match status" value="1"/>
</dbReference>
<protein>
    <submittedName>
        <fullName evidence="3">Metal-dependent hydrolase</fullName>
    </submittedName>
</protein>
<evidence type="ECO:0000259" key="2">
    <source>
        <dbReference type="Pfam" id="PF00144"/>
    </source>
</evidence>
<dbReference type="InterPro" id="IPR001466">
    <property type="entry name" value="Beta-lactam-related"/>
</dbReference>
<dbReference type="Pfam" id="PF00144">
    <property type="entry name" value="Beta-lactamase"/>
    <property type="match status" value="1"/>
</dbReference>
<reference evidence="3" key="1">
    <citation type="journal article" date="2014" name="Int. J. Syst. Evol. Microbiol.">
        <title>Complete genome sequence of Corynebacterium casei LMG S-19264T (=DSM 44701T), isolated from a smear-ripened cheese.</title>
        <authorList>
            <consortium name="US DOE Joint Genome Institute (JGI-PGF)"/>
            <person name="Walter F."/>
            <person name="Albersmeier A."/>
            <person name="Kalinowski J."/>
            <person name="Ruckert C."/>
        </authorList>
    </citation>
    <scope>NUCLEOTIDE SEQUENCE</scope>
    <source>
        <strain evidence="3">CGMCC 4.7403</strain>
    </source>
</reference>